<dbReference type="Pfam" id="PF03352">
    <property type="entry name" value="Adenine_glyco"/>
    <property type="match status" value="1"/>
</dbReference>
<evidence type="ECO:0000256" key="5">
    <source>
        <dbReference type="ARBA" id="ARBA00023204"/>
    </source>
</evidence>
<evidence type="ECO:0000256" key="2">
    <source>
        <dbReference type="ARBA" id="ARBA00022763"/>
    </source>
</evidence>
<sequence>MQRCNWVSDDPLYLAYHDQEWGRPLYDGDRLFELLCLEGQQAGLSWITVLKKRAHYRHCFFGFAAGRMAALSEAQLAEFMQDSGLIRNRRKLAALVQNARAYLALQAQGEDFSTLLWSFVGGQPQVNHFASAEQVPASTPASVAMSKALKKRGFTFVGPTICYAFMQAAGLVNDHLTSCDWHTRCNGAHFTDKDDNW</sequence>
<evidence type="ECO:0000256" key="4">
    <source>
        <dbReference type="ARBA" id="ARBA00022833"/>
    </source>
</evidence>
<feature type="binding site" evidence="9">
    <location>
        <position position="179"/>
    </location>
    <ligand>
        <name>Zn(2+)</name>
        <dbReference type="ChEBI" id="CHEBI:29105"/>
    </ligand>
</feature>
<reference evidence="10" key="1">
    <citation type="submission" date="2021-03" db="EMBL/GenBank/DDBJ databases">
        <title>Plesiomonas shigelloides zfcc0051, isolated from zebrafish feces.</title>
        <authorList>
            <person name="Vanderhoek Z."/>
            <person name="Gaulke C."/>
        </authorList>
    </citation>
    <scope>NUCLEOTIDE SEQUENCE</scope>
    <source>
        <strain evidence="10">Zfcc0051</strain>
    </source>
</reference>
<dbReference type="AlphaFoldDB" id="A0A8I2B211"/>
<comment type="function">
    <text evidence="7">Hydrolysis of the deoxyribose N-glycosidic bond to excise 3-methyladenine from the damaged DNA polymer formed by alkylation lesions.</text>
</comment>
<keyword evidence="1 9" id="KW-0479">Metal-binding</keyword>
<evidence type="ECO:0000256" key="1">
    <source>
        <dbReference type="ARBA" id="ARBA00022723"/>
    </source>
</evidence>
<comment type="caution">
    <text evidence="10">The sequence shown here is derived from an EMBL/GenBank/DDBJ whole genome shotgun (WGS) entry which is preliminary data.</text>
</comment>
<keyword evidence="4 9" id="KW-0862">Zinc</keyword>
<dbReference type="EMBL" id="JAFNAA010000003">
    <property type="protein sequence ID" value="MBO1107501.1"/>
    <property type="molecule type" value="Genomic_DNA"/>
</dbReference>
<dbReference type="FunFam" id="1.10.340.30:FF:000009">
    <property type="entry name" value="DNA-3-methyladenine glycosylase I"/>
    <property type="match status" value="1"/>
</dbReference>
<organism evidence="10 11">
    <name type="scientific">Plesiomonas shigelloides</name>
    <name type="common">Aeromonas shigelloides</name>
    <dbReference type="NCBI Taxonomy" id="703"/>
    <lineage>
        <taxon>Bacteria</taxon>
        <taxon>Pseudomonadati</taxon>
        <taxon>Pseudomonadota</taxon>
        <taxon>Gammaproteobacteria</taxon>
        <taxon>Enterobacterales</taxon>
        <taxon>Enterobacteriaceae</taxon>
        <taxon>Plesiomonas</taxon>
    </lineage>
</organism>
<dbReference type="InterPro" id="IPR011257">
    <property type="entry name" value="DNA_glycosylase"/>
</dbReference>
<evidence type="ECO:0000256" key="3">
    <source>
        <dbReference type="ARBA" id="ARBA00022801"/>
    </source>
</evidence>
<dbReference type="GO" id="GO:0008725">
    <property type="term" value="F:DNA-3-methyladenine glycosylase activity"/>
    <property type="evidence" value="ECO:0007669"/>
    <property type="project" value="UniProtKB-EC"/>
</dbReference>
<evidence type="ECO:0000313" key="11">
    <source>
        <dbReference type="Proteomes" id="UP000664658"/>
    </source>
</evidence>
<dbReference type="Gene3D" id="1.10.340.30">
    <property type="entry name" value="Hypothetical protein, domain 2"/>
    <property type="match status" value="1"/>
</dbReference>
<evidence type="ECO:0000256" key="7">
    <source>
        <dbReference type="ARBA" id="ARBA00057608"/>
    </source>
</evidence>
<dbReference type="InterPro" id="IPR052891">
    <property type="entry name" value="DNA-3mA_glycosylase"/>
</dbReference>
<feature type="binding site" evidence="9">
    <location>
        <position position="175"/>
    </location>
    <ligand>
        <name>Zn(2+)</name>
        <dbReference type="ChEBI" id="CHEBI:29105"/>
    </ligand>
</feature>
<comment type="catalytic activity">
    <reaction evidence="6">
        <text>Hydrolysis of alkylated DNA, releasing 3-methyladenine.</text>
        <dbReference type="EC" id="3.2.2.20"/>
    </reaction>
</comment>
<feature type="binding site" evidence="9">
    <location>
        <position position="4"/>
    </location>
    <ligand>
        <name>Zn(2+)</name>
        <dbReference type="ChEBI" id="CHEBI:29105"/>
    </ligand>
</feature>
<dbReference type="PANTHER" id="PTHR30037">
    <property type="entry name" value="DNA-3-METHYLADENINE GLYCOSYLASE 1"/>
    <property type="match status" value="1"/>
</dbReference>
<keyword evidence="2" id="KW-0227">DNA damage</keyword>
<dbReference type="EC" id="3.2.2.20" evidence="8"/>
<evidence type="ECO:0000256" key="9">
    <source>
        <dbReference type="PIRSR" id="PIRSR604597-1"/>
    </source>
</evidence>
<dbReference type="PANTHER" id="PTHR30037:SF4">
    <property type="entry name" value="DNA-3-METHYLADENINE GLYCOSYLASE I"/>
    <property type="match status" value="1"/>
</dbReference>
<dbReference type="NCBIfam" id="TIGR00624">
    <property type="entry name" value="tag"/>
    <property type="match status" value="1"/>
</dbReference>
<dbReference type="InterPro" id="IPR005019">
    <property type="entry name" value="Adenine_glyco"/>
</dbReference>
<dbReference type="Proteomes" id="UP000664658">
    <property type="component" value="Unassembled WGS sequence"/>
</dbReference>
<proteinExistence type="predicted"/>
<dbReference type="GO" id="GO:0006284">
    <property type="term" value="P:base-excision repair"/>
    <property type="evidence" value="ECO:0007669"/>
    <property type="project" value="InterPro"/>
</dbReference>
<feature type="binding site" evidence="9">
    <location>
        <position position="17"/>
    </location>
    <ligand>
        <name>Zn(2+)</name>
        <dbReference type="ChEBI" id="CHEBI:29105"/>
    </ligand>
</feature>
<name>A0A8I2B211_PLESH</name>
<dbReference type="GO" id="GO:0046872">
    <property type="term" value="F:metal ion binding"/>
    <property type="evidence" value="ECO:0007669"/>
    <property type="project" value="UniProtKB-KW"/>
</dbReference>
<keyword evidence="5" id="KW-0234">DNA repair</keyword>
<keyword evidence="3" id="KW-0378">Hydrolase</keyword>
<dbReference type="RefSeq" id="WP_207541706.1">
    <property type="nucleotide sequence ID" value="NZ_JAFNAA010000003.1"/>
</dbReference>
<evidence type="ECO:0000313" key="10">
    <source>
        <dbReference type="EMBL" id="MBO1107501.1"/>
    </source>
</evidence>
<accession>A0A8I2B211</accession>
<dbReference type="InterPro" id="IPR004597">
    <property type="entry name" value="Tag"/>
</dbReference>
<gene>
    <name evidence="10" type="ORF">J2R62_04545</name>
</gene>
<protein>
    <recommendedName>
        <fullName evidence="8">DNA-3-methyladenine glycosylase I</fullName>
        <ecNumber evidence="8">3.2.2.20</ecNumber>
    </recommendedName>
</protein>
<evidence type="ECO:0000256" key="6">
    <source>
        <dbReference type="ARBA" id="ARBA00052558"/>
    </source>
</evidence>
<dbReference type="SUPFAM" id="SSF48150">
    <property type="entry name" value="DNA-glycosylase"/>
    <property type="match status" value="1"/>
</dbReference>
<evidence type="ECO:0000256" key="8">
    <source>
        <dbReference type="ARBA" id="ARBA00066766"/>
    </source>
</evidence>